<dbReference type="InterPro" id="IPR050090">
    <property type="entry name" value="Tyrosine_recombinase_XerCD"/>
</dbReference>
<organism evidence="7 8">
    <name type="scientific">Pseudonocardia humida</name>
    <dbReference type="NCBI Taxonomy" id="2800819"/>
    <lineage>
        <taxon>Bacteria</taxon>
        <taxon>Bacillati</taxon>
        <taxon>Actinomycetota</taxon>
        <taxon>Actinomycetes</taxon>
        <taxon>Pseudonocardiales</taxon>
        <taxon>Pseudonocardiaceae</taxon>
        <taxon>Pseudonocardia</taxon>
    </lineage>
</organism>
<dbReference type="Pfam" id="PF14659">
    <property type="entry name" value="Phage_int_SAM_3"/>
    <property type="match status" value="1"/>
</dbReference>
<dbReference type="Pfam" id="PF00589">
    <property type="entry name" value="Phage_integrase"/>
    <property type="match status" value="1"/>
</dbReference>
<dbReference type="InterPro" id="IPR044068">
    <property type="entry name" value="CB"/>
</dbReference>
<dbReference type="Gene3D" id="1.10.443.10">
    <property type="entry name" value="Intergrase catalytic core"/>
    <property type="match status" value="1"/>
</dbReference>
<comment type="caution">
    <text evidence="7">The sequence shown here is derived from an EMBL/GenBank/DDBJ whole genome shotgun (WGS) entry which is preliminary data.</text>
</comment>
<evidence type="ECO:0000259" key="5">
    <source>
        <dbReference type="PROSITE" id="PS51898"/>
    </source>
</evidence>
<dbReference type="EMBL" id="JAGSOV010000041">
    <property type="protein sequence ID" value="MCO1657441.1"/>
    <property type="molecule type" value="Genomic_DNA"/>
</dbReference>
<dbReference type="InterPro" id="IPR004107">
    <property type="entry name" value="Integrase_SAM-like_N"/>
</dbReference>
<keyword evidence="3" id="KW-0233">DNA recombination</keyword>
<evidence type="ECO:0000256" key="2">
    <source>
        <dbReference type="ARBA" id="ARBA00023125"/>
    </source>
</evidence>
<keyword evidence="2 4" id="KW-0238">DNA-binding</keyword>
<keyword evidence="1" id="KW-0229">DNA integration</keyword>
<sequence>MSRNTTGEGSVYQRKDGRWVAAAYVPVIGGAVRRQAVYAKSRAEASKRLRELLDRAEKNTPVAPAGLSVAAYLDEWLIHVKPHVRATTWRAYEGKSRLYLSPRIGRKRLVRLSVRDVRMMVDAMRDEGIGARTIQLVHATLRAALEHAVREELVARNVAKLVRVERPKAAVKEPLTVAEARFLLDATVDDPRHALWVLLVMLGVRRSEACGLRWEHVDFAQSTLRIMQSVQRVDGKLRELPTKTRRSTRTVPLPARAIYALAEHHRQLQERHGDGPGHPWRPVGYVFGYRHGTALEPRNLTRMWAELCEQHGIRKVQLHGLRHTCVSLLLALGVHPRIVMEIVGHSAIEMTMNVYGHVNLDAQRAALDHLDDQLA</sequence>
<evidence type="ECO:0000313" key="8">
    <source>
        <dbReference type="Proteomes" id="UP001165283"/>
    </source>
</evidence>
<dbReference type="Proteomes" id="UP001165283">
    <property type="component" value="Unassembled WGS sequence"/>
</dbReference>
<proteinExistence type="predicted"/>
<dbReference type="Gene3D" id="1.10.150.130">
    <property type="match status" value="1"/>
</dbReference>
<evidence type="ECO:0000256" key="1">
    <source>
        <dbReference type="ARBA" id="ARBA00022908"/>
    </source>
</evidence>
<gene>
    <name evidence="7" type="ORF">KDL28_20490</name>
</gene>
<dbReference type="InterPro" id="IPR011010">
    <property type="entry name" value="DNA_brk_join_enz"/>
</dbReference>
<dbReference type="PROSITE" id="PS51898">
    <property type="entry name" value="TYR_RECOMBINASE"/>
    <property type="match status" value="1"/>
</dbReference>
<dbReference type="PANTHER" id="PTHR30349">
    <property type="entry name" value="PHAGE INTEGRASE-RELATED"/>
    <property type="match status" value="1"/>
</dbReference>
<keyword evidence="8" id="KW-1185">Reference proteome</keyword>
<evidence type="ECO:0000313" key="7">
    <source>
        <dbReference type="EMBL" id="MCO1657441.1"/>
    </source>
</evidence>
<evidence type="ECO:0000259" key="6">
    <source>
        <dbReference type="PROSITE" id="PS51900"/>
    </source>
</evidence>
<feature type="domain" description="Tyr recombinase" evidence="5">
    <location>
        <begin position="170"/>
        <end position="368"/>
    </location>
</feature>
<dbReference type="RefSeq" id="WP_252441088.1">
    <property type="nucleotide sequence ID" value="NZ_JAGSOV010000041.1"/>
</dbReference>
<name>A0ABT1A3B1_9PSEU</name>
<protein>
    <submittedName>
        <fullName evidence="7">Site-specific integrase</fullName>
    </submittedName>
</protein>
<dbReference type="SUPFAM" id="SSF56349">
    <property type="entry name" value="DNA breaking-rejoining enzymes"/>
    <property type="match status" value="1"/>
</dbReference>
<feature type="domain" description="Core-binding (CB)" evidence="6">
    <location>
        <begin position="67"/>
        <end position="149"/>
    </location>
</feature>
<reference evidence="7" key="1">
    <citation type="submission" date="2021-04" db="EMBL/GenBank/DDBJ databases">
        <title>Pseudonocardia sp. nov., isolated from sandy soil of mangrove forest.</title>
        <authorList>
            <person name="Zan Z."/>
            <person name="Huang R."/>
            <person name="Liu W."/>
        </authorList>
    </citation>
    <scope>NUCLEOTIDE SEQUENCE</scope>
    <source>
        <strain evidence="7">S2-4</strain>
    </source>
</reference>
<accession>A0ABT1A3B1</accession>
<dbReference type="InterPro" id="IPR010998">
    <property type="entry name" value="Integrase_recombinase_N"/>
</dbReference>
<dbReference type="InterPro" id="IPR002104">
    <property type="entry name" value="Integrase_catalytic"/>
</dbReference>
<dbReference type="PROSITE" id="PS51900">
    <property type="entry name" value="CB"/>
    <property type="match status" value="1"/>
</dbReference>
<dbReference type="CDD" id="cd01189">
    <property type="entry name" value="INT_ICEBs1_C_like"/>
    <property type="match status" value="1"/>
</dbReference>
<evidence type="ECO:0000256" key="4">
    <source>
        <dbReference type="PROSITE-ProRule" id="PRU01248"/>
    </source>
</evidence>
<dbReference type="InterPro" id="IPR013762">
    <property type="entry name" value="Integrase-like_cat_sf"/>
</dbReference>
<evidence type="ECO:0000256" key="3">
    <source>
        <dbReference type="ARBA" id="ARBA00023172"/>
    </source>
</evidence>
<dbReference type="PANTHER" id="PTHR30349:SF91">
    <property type="entry name" value="INTA PROTEIN"/>
    <property type="match status" value="1"/>
</dbReference>